<evidence type="ECO:0000313" key="1">
    <source>
        <dbReference type="EMBL" id="SDD99585.1"/>
    </source>
</evidence>
<accession>A0A1G6ZCH3</accession>
<protein>
    <submittedName>
        <fullName evidence="1">Uncharacterized protein</fullName>
    </submittedName>
</protein>
<sequence>MAILGVVTLIAVAALWSSGPAEAVPVLGIGVIAVVIVVAVRAFVLPSLEINLTDGVLRARRRTTRLSALTAVSITDHGRAGVWAEFAGVDGKRVARMSISGTLFASPDSVQWTALRYAIHQAAGSGGAWPGMPAPIPDGQISAGAVLEILDAQISWCQAGNRSASRRAPAAALINRRTAFLS</sequence>
<evidence type="ECO:0000313" key="2">
    <source>
        <dbReference type="Proteomes" id="UP000199494"/>
    </source>
</evidence>
<name>A0A1G6ZCH3_9PSEU</name>
<dbReference type="Proteomes" id="UP000199494">
    <property type="component" value="Unassembled WGS sequence"/>
</dbReference>
<proteinExistence type="predicted"/>
<reference evidence="1 2" key="1">
    <citation type="submission" date="2016-10" db="EMBL/GenBank/DDBJ databases">
        <authorList>
            <person name="de Groot N.N."/>
        </authorList>
    </citation>
    <scope>NUCLEOTIDE SEQUENCE [LARGE SCALE GENOMIC DNA]</scope>
    <source>
        <strain evidence="1 2">CGMCC 4.5506</strain>
    </source>
</reference>
<gene>
    <name evidence="1" type="ORF">SAMN05421630_1162</name>
</gene>
<keyword evidence="2" id="KW-1185">Reference proteome</keyword>
<dbReference type="EMBL" id="FMZE01000016">
    <property type="protein sequence ID" value="SDD99585.1"/>
    <property type="molecule type" value="Genomic_DNA"/>
</dbReference>
<dbReference type="AlphaFoldDB" id="A0A1G6ZCH3"/>
<organism evidence="1 2">
    <name type="scientific">Prauserella marina</name>
    <dbReference type="NCBI Taxonomy" id="530584"/>
    <lineage>
        <taxon>Bacteria</taxon>
        <taxon>Bacillati</taxon>
        <taxon>Actinomycetota</taxon>
        <taxon>Actinomycetes</taxon>
        <taxon>Pseudonocardiales</taxon>
        <taxon>Pseudonocardiaceae</taxon>
        <taxon>Prauserella</taxon>
    </lineage>
</organism>